<accession>A0A379GG79</accession>
<organism evidence="1 2">
    <name type="scientific">Proteus mirabilis</name>
    <dbReference type="NCBI Taxonomy" id="584"/>
    <lineage>
        <taxon>Bacteria</taxon>
        <taxon>Pseudomonadati</taxon>
        <taxon>Pseudomonadota</taxon>
        <taxon>Gammaproteobacteria</taxon>
        <taxon>Enterobacterales</taxon>
        <taxon>Morganellaceae</taxon>
        <taxon>Proteus</taxon>
    </lineage>
</organism>
<proteinExistence type="predicted"/>
<evidence type="ECO:0000313" key="2">
    <source>
        <dbReference type="Proteomes" id="UP000254191"/>
    </source>
</evidence>
<evidence type="ECO:0000313" key="1">
    <source>
        <dbReference type="EMBL" id="SUC40028.1"/>
    </source>
</evidence>
<dbReference type="Proteomes" id="UP000254191">
    <property type="component" value="Unassembled WGS sequence"/>
</dbReference>
<reference evidence="1 2" key="1">
    <citation type="submission" date="2018-06" db="EMBL/GenBank/DDBJ databases">
        <authorList>
            <consortium name="Pathogen Informatics"/>
            <person name="Doyle S."/>
        </authorList>
    </citation>
    <scope>NUCLEOTIDE SEQUENCE [LARGE SCALE GENOMIC DNA]</scope>
    <source>
        <strain evidence="1 2">NCTC11938</strain>
    </source>
</reference>
<protein>
    <submittedName>
        <fullName evidence="1">Tetrathionate reductase subunit C</fullName>
    </submittedName>
</protein>
<dbReference type="AlphaFoldDB" id="A0A379GG79"/>
<gene>
    <name evidence="1" type="primary">ttrC_1</name>
    <name evidence="1" type="ORF">NCTC11938_04310</name>
</gene>
<dbReference type="EMBL" id="UGTS01000006">
    <property type="protein sequence ID" value="SUC40028.1"/>
    <property type="molecule type" value="Genomic_DNA"/>
</dbReference>
<name>A0A379GG79_PROMI</name>
<sequence length="121" mass="13301">MISSVSQIQEVIAIPKNTFGYLGQCNISFLSALRVAQHFMHAGNVGKGRTGNPRLEAVAVFIAVTAGITAPLALTADLHQTARVWHFMLIQLLGRGWHGDHYYCHSSLHLVFCTLLPWSCV</sequence>